<dbReference type="RefSeq" id="WP_369667611.1">
    <property type="nucleotide sequence ID" value="NZ_JBDKXB010000017.1"/>
</dbReference>
<dbReference type="PROSITE" id="PS51257">
    <property type="entry name" value="PROKAR_LIPOPROTEIN"/>
    <property type="match status" value="1"/>
</dbReference>
<dbReference type="SUPFAM" id="SSF53807">
    <property type="entry name" value="Helical backbone' metal receptor"/>
    <property type="match status" value="1"/>
</dbReference>
<dbReference type="InterPro" id="IPR006129">
    <property type="entry name" value="AdhesinB"/>
</dbReference>
<dbReference type="Pfam" id="PF01297">
    <property type="entry name" value="ZnuA"/>
    <property type="match status" value="1"/>
</dbReference>
<keyword evidence="8" id="KW-1185">Reference proteome</keyword>
<comment type="caution">
    <text evidence="7">The sequence shown here is derived from an EMBL/GenBank/DDBJ whole genome shotgun (WGS) entry which is preliminary data.</text>
</comment>
<name>A0ABV4BIT9_9GAMM</name>
<keyword evidence="5" id="KW-0732">Signal</keyword>
<dbReference type="Gene3D" id="3.40.50.1980">
    <property type="entry name" value="Nitrogenase molybdenum iron protein domain"/>
    <property type="match status" value="2"/>
</dbReference>
<dbReference type="PRINTS" id="PR00690">
    <property type="entry name" value="ADHESNFAMILY"/>
</dbReference>
<dbReference type="InterPro" id="IPR006127">
    <property type="entry name" value="ZnuA-like"/>
</dbReference>
<evidence type="ECO:0000256" key="2">
    <source>
        <dbReference type="ARBA" id="ARBA00011028"/>
    </source>
</evidence>
<sequence length="310" mass="33832">MRFLLHGLLLSALLLGVAGCETGGEDDDRLRVVATTNIIGDLVRTIGGDDISLASLMGPGIDPHLYRASEGDAHRMSRADIVFYNGHHLEGRMTDLFEQMGQRGVRTEALAEVIPDGLLISSPDYPGHRDPHVWLDVSLWQIVAEHVRDVLVAMDPDNAEGFRARTAALLDEMAELDSYLHERASAVPDPRRVLLTSHDAFKYFGKAYGFDVRGLQGISTATEAGTADVQRMAEFIVERQIPVLFAESSVPERGIEAVRRAAQAKGFNATLGGTLYGDALGDRGTPEGTYIGMMRHNIDTIVEGLLRDPN</sequence>
<proteinExistence type="inferred from homology"/>
<evidence type="ECO:0000256" key="3">
    <source>
        <dbReference type="ARBA" id="ARBA00022448"/>
    </source>
</evidence>
<dbReference type="PANTHER" id="PTHR42953:SF1">
    <property type="entry name" value="METAL-BINDING PROTEIN HI_0362-RELATED"/>
    <property type="match status" value="1"/>
</dbReference>
<evidence type="ECO:0000256" key="6">
    <source>
        <dbReference type="RuleBase" id="RU003512"/>
    </source>
</evidence>
<accession>A0ABV4BIT9</accession>
<evidence type="ECO:0000256" key="1">
    <source>
        <dbReference type="ARBA" id="ARBA00004196"/>
    </source>
</evidence>
<comment type="similarity">
    <text evidence="2 6">Belongs to the bacterial solute-binding protein 9 family.</text>
</comment>
<reference evidence="7 8" key="1">
    <citation type="submission" date="2024-05" db="EMBL/GenBank/DDBJ databases">
        <title>Genome Sequence and Characterization of the New Strain Purple Sulfur Bacterium of Genus Thioalkalicoccus.</title>
        <authorList>
            <person name="Bryantseva I.A."/>
            <person name="Kyndt J.A."/>
            <person name="Imhoff J.F."/>
        </authorList>
    </citation>
    <scope>NUCLEOTIDE SEQUENCE [LARGE SCALE GENOMIC DNA]</scope>
    <source>
        <strain evidence="7 8">Um2</strain>
    </source>
</reference>
<dbReference type="Proteomes" id="UP001564408">
    <property type="component" value="Unassembled WGS sequence"/>
</dbReference>
<dbReference type="PRINTS" id="PR00691">
    <property type="entry name" value="ADHESINB"/>
</dbReference>
<evidence type="ECO:0000256" key="4">
    <source>
        <dbReference type="ARBA" id="ARBA00022723"/>
    </source>
</evidence>
<dbReference type="PANTHER" id="PTHR42953">
    <property type="entry name" value="HIGH-AFFINITY ZINC UPTAKE SYSTEM PROTEIN ZNUA-RELATED"/>
    <property type="match status" value="1"/>
</dbReference>
<evidence type="ECO:0000313" key="7">
    <source>
        <dbReference type="EMBL" id="MEY6433228.1"/>
    </source>
</evidence>
<dbReference type="InterPro" id="IPR006128">
    <property type="entry name" value="Lipoprotein_PsaA-like"/>
</dbReference>
<comment type="subcellular location">
    <subcellularLocation>
        <location evidence="1">Cell envelope</location>
    </subcellularLocation>
</comment>
<dbReference type="InterPro" id="IPR050492">
    <property type="entry name" value="Bact_metal-bind_prot9"/>
</dbReference>
<dbReference type="EMBL" id="JBDKXB010000017">
    <property type="protein sequence ID" value="MEY6433228.1"/>
    <property type="molecule type" value="Genomic_DNA"/>
</dbReference>
<evidence type="ECO:0000256" key="5">
    <source>
        <dbReference type="ARBA" id="ARBA00022729"/>
    </source>
</evidence>
<keyword evidence="3 6" id="KW-0813">Transport</keyword>
<keyword evidence="4" id="KW-0479">Metal-binding</keyword>
<evidence type="ECO:0000313" key="8">
    <source>
        <dbReference type="Proteomes" id="UP001564408"/>
    </source>
</evidence>
<gene>
    <name evidence="7" type="ORF">ABC977_12530</name>
</gene>
<protein>
    <submittedName>
        <fullName evidence="7">Zinc ABC transporter substrate-binding protein</fullName>
    </submittedName>
</protein>
<organism evidence="7 8">
    <name type="scientific">Thioalkalicoccus limnaeus</name>
    <dbReference type="NCBI Taxonomy" id="120681"/>
    <lineage>
        <taxon>Bacteria</taxon>
        <taxon>Pseudomonadati</taxon>
        <taxon>Pseudomonadota</taxon>
        <taxon>Gammaproteobacteria</taxon>
        <taxon>Chromatiales</taxon>
        <taxon>Chromatiaceae</taxon>
        <taxon>Thioalkalicoccus</taxon>
    </lineage>
</organism>